<evidence type="ECO:0000256" key="6">
    <source>
        <dbReference type="ARBA" id="ARBA00023141"/>
    </source>
</evidence>
<dbReference type="PANTHER" id="PTHR43406:SF1">
    <property type="entry name" value="TRYPTOPHAN SYNTHASE ALPHA CHAIN, CHLOROPLASTIC"/>
    <property type="match status" value="1"/>
</dbReference>
<dbReference type="Pfam" id="PF00290">
    <property type="entry name" value="Trp_syntA"/>
    <property type="match status" value="1"/>
</dbReference>
<feature type="active site" description="Proton acceptor" evidence="9">
    <location>
        <position position="44"/>
    </location>
</feature>
<feature type="active site" description="Proton acceptor" evidence="9">
    <location>
        <position position="55"/>
    </location>
</feature>
<organism evidence="11 12">
    <name type="scientific">candidate division WOR-1 bacterium RIFOXYC2_FULL_41_25</name>
    <dbReference type="NCBI Taxonomy" id="1802586"/>
    <lineage>
        <taxon>Bacteria</taxon>
        <taxon>Bacillati</taxon>
        <taxon>Saganbacteria</taxon>
    </lineage>
</organism>
<keyword evidence="4 9" id="KW-0028">Amino-acid biosynthesis</keyword>
<comment type="caution">
    <text evidence="11">The sequence shown here is derived from an EMBL/GenBank/DDBJ whole genome shotgun (WGS) entry which is preliminary data.</text>
</comment>
<dbReference type="EC" id="4.2.1.20" evidence="9"/>
<evidence type="ECO:0000256" key="7">
    <source>
        <dbReference type="ARBA" id="ARBA00023239"/>
    </source>
</evidence>
<comment type="function">
    <text evidence="1 9">The alpha subunit is responsible for the aldol cleavage of indoleglycerol phosphate to indole and glyceraldehyde 3-phosphate.</text>
</comment>
<dbReference type="HAMAP" id="MF_00131">
    <property type="entry name" value="Trp_synth_alpha"/>
    <property type="match status" value="1"/>
</dbReference>
<comment type="pathway">
    <text evidence="2 9">Amino-acid biosynthesis; L-tryptophan biosynthesis; L-tryptophan from chorismate: step 5/5.</text>
</comment>
<reference evidence="11 12" key="1">
    <citation type="journal article" date="2016" name="Nat. Commun.">
        <title>Thousands of microbial genomes shed light on interconnected biogeochemical processes in an aquifer system.</title>
        <authorList>
            <person name="Anantharaman K."/>
            <person name="Brown C.T."/>
            <person name="Hug L.A."/>
            <person name="Sharon I."/>
            <person name="Castelle C.J."/>
            <person name="Probst A.J."/>
            <person name="Thomas B.C."/>
            <person name="Singh A."/>
            <person name="Wilkins M.J."/>
            <person name="Karaoz U."/>
            <person name="Brodie E.L."/>
            <person name="Williams K.H."/>
            <person name="Hubbard S.S."/>
            <person name="Banfield J.F."/>
        </authorList>
    </citation>
    <scope>NUCLEOTIDE SEQUENCE [LARGE SCALE GENOMIC DNA]</scope>
</reference>
<dbReference type="GO" id="GO:0004834">
    <property type="term" value="F:tryptophan synthase activity"/>
    <property type="evidence" value="ECO:0007669"/>
    <property type="project" value="UniProtKB-UniRule"/>
</dbReference>
<evidence type="ECO:0000313" key="11">
    <source>
        <dbReference type="EMBL" id="OGC33502.1"/>
    </source>
</evidence>
<evidence type="ECO:0000256" key="4">
    <source>
        <dbReference type="ARBA" id="ARBA00022605"/>
    </source>
</evidence>
<evidence type="ECO:0000256" key="1">
    <source>
        <dbReference type="ARBA" id="ARBA00003365"/>
    </source>
</evidence>
<dbReference type="SUPFAM" id="SSF51366">
    <property type="entry name" value="Ribulose-phoshate binding barrel"/>
    <property type="match status" value="1"/>
</dbReference>
<dbReference type="NCBIfam" id="TIGR00262">
    <property type="entry name" value="trpA"/>
    <property type="match status" value="1"/>
</dbReference>
<evidence type="ECO:0000256" key="2">
    <source>
        <dbReference type="ARBA" id="ARBA00004733"/>
    </source>
</evidence>
<dbReference type="Proteomes" id="UP000177309">
    <property type="component" value="Unassembled WGS sequence"/>
</dbReference>
<gene>
    <name evidence="9" type="primary">trpA</name>
    <name evidence="11" type="ORF">A2462_06935</name>
</gene>
<dbReference type="InterPro" id="IPR018204">
    <property type="entry name" value="Trp_synthase_alpha_AS"/>
</dbReference>
<dbReference type="AlphaFoldDB" id="A0A1F4TLB6"/>
<sequence>MSRIAAAFQKRKTLITYITAGDPNLSTTEKLIYQLEKAGADIIELGIPFSDPLADGPVIQASHQRALKKDVALADCFKLVAKVRKKTQIPICFMLSYNLVLKYGVEKFYQQCEKVGVDGVIVPDLPPEGSTVDSRQSTVDGIYLVAPTSTEERIKLIADKSSGFIYLISVTGITGKRQGLSTDLQNMVGRIRNYSQLPIAIGFGISTPKQAAEATNIADGVIVGSAIVDLIGKKKITQAIKFVASLRRAIDAR</sequence>
<name>A0A1F4TLB6_UNCSA</name>
<comment type="subunit">
    <text evidence="3 9">Tetramer of two alpha and two beta chains.</text>
</comment>
<evidence type="ECO:0000256" key="10">
    <source>
        <dbReference type="RuleBase" id="RU003662"/>
    </source>
</evidence>
<evidence type="ECO:0000256" key="8">
    <source>
        <dbReference type="ARBA" id="ARBA00049047"/>
    </source>
</evidence>
<evidence type="ECO:0000256" key="3">
    <source>
        <dbReference type="ARBA" id="ARBA00011270"/>
    </source>
</evidence>
<protein>
    <recommendedName>
        <fullName evidence="9">Tryptophan synthase alpha chain</fullName>
        <ecNumber evidence="9">4.2.1.20</ecNumber>
    </recommendedName>
</protein>
<dbReference type="InterPro" id="IPR002028">
    <property type="entry name" value="Trp_synthase_suA"/>
</dbReference>
<dbReference type="InterPro" id="IPR011060">
    <property type="entry name" value="RibuloseP-bd_barrel"/>
</dbReference>
<dbReference type="PANTHER" id="PTHR43406">
    <property type="entry name" value="TRYPTOPHAN SYNTHASE, ALPHA CHAIN"/>
    <property type="match status" value="1"/>
</dbReference>
<dbReference type="PROSITE" id="PS00167">
    <property type="entry name" value="TRP_SYNTHASE_ALPHA"/>
    <property type="match status" value="1"/>
</dbReference>
<dbReference type="FunFam" id="3.20.20.70:FF:000037">
    <property type="entry name" value="Tryptophan synthase alpha chain"/>
    <property type="match status" value="1"/>
</dbReference>
<keyword evidence="7 9" id="KW-0456">Lyase</keyword>
<dbReference type="Gene3D" id="3.20.20.70">
    <property type="entry name" value="Aldolase class I"/>
    <property type="match status" value="1"/>
</dbReference>
<dbReference type="GO" id="GO:0005829">
    <property type="term" value="C:cytosol"/>
    <property type="evidence" value="ECO:0007669"/>
    <property type="project" value="TreeGrafter"/>
</dbReference>
<dbReference type="CDD" id="cd04724">
    <property type="entry name" value="Tryptophan_synthase_alpha"/>
    <property type="match status" value="1"/>
</dbReference>
<evidence type="ECO:0000256" key="5">
    <source>
        <dbReference type="ARBA" id="ARBA00022822"/>
    </source>
</evidence>
<comment type="similarity">
    <text evidence="9 10">Belongs to the TrpA family.</text>
</comment>
<evidence type="ECO:0000256" key="9">
    <source>
        <dbReference type="HAMAP-Rule" id="MF_00131"/>
    </source>
</evidence>
<comment type="catalytic activity">
    <reaction evidence="8 9">
        <text>(1S,2R)-1-C-(indol-3-yl)glycerol 3-phosphate + L-serine = D-glyceraldehyde 3-phosphate + L-tryptophan + H2O</text>
        <dbReference type="Rhea" id="RHEA:10532"/>
        <dbReference type="ChEBI" id="CHEBI:15377"/>
        <dbReference type="ChEBI" id="CHEBI:33384"/>
        <dbReference type="ChEBI" id="CHEBI:57912"/>
        <dbReference type="ChEBI" id="CHEBI:58866"/>
        <dbReference type="ChEBI" id="CHEBI:59776"/>
        <dbReference type="EC" id="4.2.1.20"/>
    </reaction>
</comment>
<dbReference type="InterPro" id="IPR013785">
    <property type="entry name" value="Aldolase_TIM"/>
</dbReference>
<evidence type="ECO:0000313" key="12">
    <source>
        <dbReference type="Proteomes" id="UP000177309"/>
    </source>
</evidence>
<keyword evidence="6 9" id="KW-0057">Aromatic amino acid biosynthesis</keyword>
<keyword evidence="5 9" id="KW-0822">Tryptophan biosynthesis</keyword>
<proteinExistence type="inferred from homology"/>
<dbReference type="UniPathway" id="UPA00035">
    <property type="reaction ID" value="UER00044"/>
</dbReference>
<accession>A0A1F4TLB6</accession>
<dbReference type="EMBL" id="MEUI01000034">
    <property type="protein sequence ID" value="OGC33502.1"/>
    <property type="molecule type" value="Genomic_DNA"/>
</dbReference>